<organism evidence="1 2">
    <name type="scientific">Brassica cretica</name>
    <name type="common">Mustard</name>
    <dbReference type="NCBI Taxonomy" id="69181"/>
    <lineage>
        <taxon>Eukaryota</taxon>
        <taxon>Viridiplantae</taxon>
        <taxon>Streptophyta</taxon>
        <taxon>Embryophyta</taxon>
        <taxon>Tracheophyta</taxon>
        <taxon>Spermatophyta</taxon>
        <taxon>Magnoliopsida</taxon>
        <taxon>eudicotyledons</taxon>
        <taxon>Gunneridae</taxon>
        <taxon>Pentapetalae</taxon>
        <taxon>rosids</taxon>
        <taxon>malvids</taxon>
        <taxon>Brassicales</taxon>
        <taxon>Brassicaceae</taxon>
        <taxon>Brassiceae</taxon>
        <taxon>Brassica</taxon>
    </lineage>
</organism>
<comment type="caution">
    <text evidence="1">The sequence shown here is derived from an EMBL/GenBank/DDBJ whole genome shotgun (WGS) entry which is preliminary data.</text>
</comment>
<evidence type="ECO:0000313" key="2">
    <source>
        <dbReference type="Proteomes" id="UP000266723"/>
    </source>
</evidence>
<proteinExistence type="predicted"/>
<reference evidence="1 2" key="1">
    <citation type="journal article" date="2020" name="BMC Genomics">
        <title>Intraspecific diversification of the crop wild relative Brassica cretica Lam. using demographic model selection.</title>
        <authorList>
            <person name="Kioukis A."/>
            <person name="Michalopoulou V.A."/>
            <person name="Briers L."/>
            <person name="Pirintsos S."/>
            <person name="Studholme D.J."/>
            <person name="Pavlidis P."/>
            <person name="Sarris P.F."/>
        </authorList>
    </citation>
    <scope>NUCLEOTIDE SEQUENCE [LARGE SCALE GENOMIC DNA]</scope>
    <source>
        <strain evidence="2">cv. PFS-1207/04</strain>
    </source>
</reference>
<dbReference type="EMBL" id="QGKV02000759">
    <property type="protein sequence ID" value="KAF3565975.1"/>
    <property type="molecule type" value="Genomic_DNA"/>
</dbReference>
<keyword evidence="2" id="KW-1185">Reference proteome</keyword>
<protein>
    <submittedName>
        <fullName evidence="1">Uncharacterized protein</fullName>
    </submittedName>
</protein>
<dbReference type="Proteomes" id="UP000266723">
    <property type="component" value="Unassembled WGS sequence"/>
</dbReference>
<name>A0ABQ7D2N7_BRACR</name>
<gene>
    <name evidence="1" type="ORF">DY000_02019017</name>
</gene>
<accession>A0ABQ7D2N7</accession>
<evidence type="ECO:0000313" key="1">
    <source>
        <dbReference type="EMBL" id="KAF3565975.1"/>
    </source>
</evidence>
<sequence length="122" mass="13853">MSSTITEKEETKEQRKDDVIIETTKPLIVSNNDEEIQAENCKTLYAEEVDIGSLFAMQDNEISISSSSFSSLYSNISRSESSSYLAGDSISLEQWDLDMTDPLVPWDLFTNLDDTLFLYDKM</sequence>